<keyword evidence="1" id="KW-0812">Transmembrane</keyword>
<feature type="transmembrane region" description="Helical" evidence="1">
    <location>
        <begin position="34"/>
        <end position="67"/>
    </location>
</feature>
<evidence type="ECO:0000259" key="2">
    <source>
        <dbReference type="Pfam" id="PF13632"/>
    </source>
</evidence>
<dbReference type="Proteomes" id="UP000179283">
    <property type="component" value="Unassembled WGS sequence"/>
</dbReference>
<dbReference type="AlphaFoldDB" id="A0A1G2U5P9"/>
<organism evidence="3 4">
    <name type="scientific">Candidatus Zambryskibacteria bacterium RIFCSPLOWO2_01_FULL_43_17</name>
    <dbReference type="NCBI Taxonomy" id="1802760"/>
    <lineage>
        <taxon>Bacteria</taxon>
        <taxon>Candidatus Zambryskiibacteriota</taxon>
    </lineage>
</organism>
<dbReference type="Pfam" id="PF13632">
    <property type="entry name" value="Glyco_trans_2_3"/>
    <property type="match status" value="1"/>
</dbReference>
<gene>
    <name evidence="3" type="ORF">A2920_00120</name>
</gene>
<evidence type="ECO:0000256" key="1">
    <source>
        <dbReference type="SAM" id="Phobius"/>
    </source>
</evidence>
<evidence type="ECO:0000313" key="4">
    <source>
        <dbReference type="Proteomes" id="UP000179283"/>
    </source>
</evidence>
<keyword evidence="1" id="KW-1133">Transmembrane helix</keyword>
<proteinExistence type="predicted"/>
<name>A0A1G2U5P9_9BACT</name>
<dbReference type="InterPro" id="IPR029044">
    <property type="entry name" value="Nucleotide-diphossugar_trans"/>
</dbReference>
<reference evidence="3 4" key="1">
    <citation type="journal article" date="2016" name="Nat. Commun.">
        <title>Thousands of microbial genomes shed light on interconnected biogeochemical processes in an aquifer system.</title>
        <authorList>
            <person name="Anantharaman K."/>
            <person name="Brown C.T."/>
            <person name="Hug L.A."/>
            <person name="Sharon I."/>
            <person name="Castelle C.J."/>
            <person name="Probst A.J."/>
            <person name="Thomas B.C."/>
            <person name="Singh A."/>
            <person name="Wilkins M.J."/>
            <person name="Karaoz U."/>
            <person name="Brodie E.L."/>
            <person name="Williams K.H."/>
            <person name="Hubbard S.S."/>
            <person name="Banfield J.F."/>
        </authorList>
    </citation>
    <scope>NUCLEOTIDE SEQUENCE [LARGE SCALE GENOMIC DNA]</scope>
</reference>
<protein>
    <recommendedName>
        <fullName evidence="2">Glycosyltransferase 2-like domain-containing protein</fullName>
    </recommendedName>
</protein>
<accession>A0A1G2U5P9</accession>
<feature type="transmembrane region" description="Helical" evidence="1">
    <location>
        <begin position="392"/>
        <end position="413"/>
    </location>
</feature>
<dbReference type="InterPro" id="IPR001173">
    <property type="entry name" value="Glyco_trans_2-like"/>
</dbReference>
<feature type="domain" description="Glycosyltransferase 2-like" evidence="2">
    <location>
        <begin position="215"/>
        <end position="409"/>
    </location>
</feature>
<dbReference type="PANTHER" id="PTHR36851">
    <property type="entry name" value="UNNAMED PRODUCT"/>
    <property type="match status" value="1"/>
</dbReference>
<dbReference type="Gene3D" id="3.90.550.10">
    <property type="entry name" value="Spore Coat Polysaccharide Biosynthesis Protein SpsA, Chain A"/>
    <property type="match status" value="1"/>
</dbReference>
<feature type="transmembrane region" description="Helical" evidence="1">
    <location>
        <begin position="433"/>
        <end position="454"/>
    </location>
</feature>
<comment type="caution">
    <text evidence="3">The sequence shown here is derived from an EMBL/GenBank/DDBJ whole genome shotgun (WGS) entry which is preliminary data.</text>
</comment>
<keyword evidence="1" id="KW-0472">Membrane</keyword>
<feature type="transmembrane region" description="Helical" evidence="1">
    <location>
        <begin position="466"/>
        <end position="485"/>
    </location>
</feature>
<evidence type="ECO:0000313" key="3">
    <source>
        <dbReference type="EMBL" id="OHB04813.1"/>
    </source>
</evidence>
<sequence>MKYSDTPYFKVGRASDLTGSDRLVYRLLEIFPGFLSWGTIIGTILLSFFAPIVAAYFIIAFDLYWFLKTIYLSVHLRHNWRRIRYNLALDWQDMLSKLKYEHIFHLVILPYHTESLEVVEHSVSALASVNYDKKKIALVLAREEKAGDKSKEIAETIKHRYGSIFGDFLITAHPAGLPGEMAGKGSNISYATEMARKEILDKKSLLYEDVIVSAFDVDTVPYKDYFLTLTWHFLTAPDPHSVSFQPVPFYNNNIWHAPAFSRVVAGSSTFWQMMQQERPEKLATFSSHSVSFKSLYEVGYWQKNMVSEDSRIYWNLFLARNGNYGVLPLSYPVSMDANLAPTLWQTAKNVYKQNRRWTWGVENLPYILFGFIKNKKVPFLTKLKTSIVQIEGFWSLATNPIMIFLLGWLPVVIGGDKFNKTILSYNLPFLTRNIMIIAMLGLVLSAVIFISFLPERPKNRSKYAKLSMVFQWVLIPFTITIFGAFPGLEAQTRLMLGKYMGFWVTPKHRKN</sequence>
<dbReference type="PANTHER" id="PTHR36851:SF1">
    <property type="entry name" value="GLYCO_TRANS_2-LIKE DOMAIN-CONTAINING PROTEIN"/>
    <property type="match status" value="1"/>
</dbReference>
<dbReference type="EMBL" id="MHWD01000004">
    <property type="protein sequence ID" value="OHB04813.1"/>
    <property type="molecule type" value="Genomic_DNA"/>
</dbReference>